<gene>
    <name evidence="1" type="ORF">BELL_0736g00020</name>
</gene>
<proteinExistence type="predicted"/>
<name>A0A4Z1J952_9HELO</name>
<evidence type="ECO:0000313" key="2">
    <source>
        <dbReference type="Proteomes" id="UP000297229"/>
    </source>
</evidence>
<accession>A0A4Z1J952</accession>
<dbReference type="Proteomes" id="UP000297229">
    <property type="component" value="Unassembled WGS sequence"/>
</dbReference>
<evidence type="ECO:0000313" key="1">
    <source>
        <dbReference type="EMBL" id="TGO70211.1"/>
    </source>
</evidence>
<sequence>MLPVWVVFIQPLFARSKAIRLLRVLAFFRANYEDESAQQTWPIPQRYAAFSVQMPVFRSSNNGNGRTKKFMIYTCETFNIALSYIRSILLSLDYTLQGT</sequence>
<organism evidence="1 2">
    <name type="scientific">Botrytis elliptica</name>
    <dbReference type="NCBI Taxonomy" id="278938"/>
    <lineage>
        <taxon>Eukaryota</taxon>
        <taxon>Fungi</taxon>
        <taxon>Dikarya</taxon>
        <taxon>Ascomycota</taxon>
        <taxon>Pezizomycotina</taxon>
        <taxon>Leotiomycetes</taxon>
        <taxon>Helotiales</taxon>
        <taxon>Sclerotiniaceae</taxon>
        <taxon>Botrytis</taxon>
    </lineage>
</organism>
<dbReference type="AlphaFoldDB" id="A0A4Z1J952"/>
<dbReference type="EMBL" id="PQXM01000734">
    <property type="protein sequence ID" value="TGO70211.1"/>
    <property type="molecule type" value="Genomic_DNA"/>
</dbReference>
<protein>
    <submittedName>
        <fullName evidence="1">Uncharacterized protein</fullName>
    </submittedName>
</protein>
<keyword evidence="2" id="KW-1185">Reference proteome</keyword>
<reference evidence="1 2" key="1">
    <citation type="submission" date="2017-12" db="EMBL/GenBank/DDBJ databases">
        <title>Comparative genomics of Botrytis spp.</title>
        <authorList>
            <person name="Valero-Jimenez C.A."/>
            <person name="Tapia P."/>
            <person name="Veloso J."/>
            <person name="Silva-Moreno E."/>
            <person name="Staats M."/>
            <person name="Valdes J.H."/>
            <person name="Van Kan J.A.L."/>
        </authorList>
    </citation>
    <scope>NUCLEOTIDE SEQUENCE [LARGE SCALE GENOMIC DNA]</scope>
    <source>
        <strain evidence="1 2">Be9601</strain>
    </source>
</reference>
<comment type="caution">
    <text evidence="1">The sequence shown here is derived from an EMBL/GenBank/DDBJ whole genome shotgun (WGS) entry which is preliminary data.</text>
</comment>